<protein>
    <submittedName>
        <fullName evidence="2">Uncharacterized protein</fullName>
    </submittedName>
</protein>
<dbReference type="Gene3D" id="3.30.70.260">
    <property type="match status" value="1"/>
</dbReference>
<dbReference type="Pfam" id="PF04359">
    <property type="entry name" value="DUF493"/>
    <property type="match status" value="1"/>
</dbReference>
<reference evidence="2" key="1">
    <citation type="submission" date="2018-05" db="EMBL/GenBank/DDBJ databases">
        <authorList>
            <person name="Lanie J.A."/>
            <person name="Ng W.-L."/>
            <person name="Kazmierczak K.M."/>
            <person name="Andrzejewski T.M."/>
            <person name="Davidsen T.M."/>
            <person name="Wayne K.J."/>
            <person name="Tettelin H."/>
            <person name="Glass J.I."/>
            <person name="Rusch D."/>
            <person name="Podicherti R."/>
            <person name="Tsui H.-C.T."/>
            <person name="Winkler M.E."/>
        </authorList>
    </citation>
    <scope>NUCLEOTIDE SEQUENCE</scope>
</reference>
<dbReference type="InterPro" id="IPR007454">
    <property type="entry name" value="UPF0250_YbeD-like"/>
</dbReference>
<dbReference type="AlphaFoldDB" id="A0A383EG88"/>
<dbReference type="EMBL" id="UINC01225713">
    <property type="protein sequence ID" value="SVE55902.1"/>
    <property type="molecule type" value="Genomic_DNA"/>
</dbReference>
<comment type="similarity">
    <text evidence="1">Belongs to the UPF0250 family.</text>
</comment>
<accession>A0A383EG88</accession>
<dbReference type="PANTHER" id="PTHR38036:SF1">
    <property type="entry name" value="UPF0250 PROTEIN YBED"/>
    <property type="match status" value="1"/>
</dbReference>
<dbReference type="GO" id="GO:0005829">
    <property type="term" value="C:cytosol"/>
    <property type="evidence" value="ECO:0007669"/>
    <property type="project" value="TreeGrafter"/>
</dbReference>
<dbReference type="InterPro" id="IPR027471">
    <property type="entry name" value="YbeD-like_sf"/>
</dbReference>
<name>A0A383EG88_9ZZZZ</name>
<organism evidence="2">
    <name type="scientific">marine metagenome</name>
    <dbReference type="NCBI Taxonomy" id="408172"/>
    <lineage>
        <taxon>unclassified sequences</taxon>
        <taxon>metagenomes</taxon>
        <taxon>ecological metagenomes</taxon>
    </lineage>
</organism>
<dbReference type="PANTHER" id="PTHR38036">
    <property type="entry name" value="UPF0250 PROTEIN YBED"/>
    <property type="match status" value="1"/>
</dbReference>
<evidence type="ECO:0000256" key="1">
    <source>
        <dbReference type="ARBA" id="ARBA00008460"/>
    </source>
</evidence>
<gene>
    <name evidence="2" type="ORF">METZ01_LOCUS508756</name>
</gene>
<sequence length="95" mass="10736">MGKISIVTNTKEDIFNFPCEYPIKIFGENQPEFQKTVCNIVEAHTGKLHANQTTIKYSSKGKYISLTVRIIATSRQQLDAINQDLQSCPLVSYLL</sequence>
<proteinExistence type="inferred from homology"/>
<dbReference type="HAMAP" id="MF_00659">
    <property type="entry name" value="UPF0250"/>
    <property type="match status" value="1"/>
</dbReference>
<evidence type="ECO:0000313" key="2">
    <source>
        <dbReference type="EMBL" id="SVE55902.1"/>
    </source>
</evidence>
<dbReference type="SUPFAM" id="SSF117991">
    <property type="entry name" value="YbeD/HP0495-like"/>
    <property type="match status" value="1"/>
</dbReference>